<dbReference type="EMBL" id="GBRH01266332">
    <property type="protein sequence ID" value="JAD31563.1"/>
    <property type="molecule type" value="Transcribed_RNA"/>
</dbReference>
<organism evidence="1">
    <name type="scientific">Arundo donax</name>
    <name type="common">Giant reed</name>
    <name type="synonym">Donax arundinaceus</name>
    <dbReference type="NCBI Taxonomy" id="35708"/>
    <lineage>
        <taxon>Eukaryota</taxon>
        <taxon>Viridiplantae</taxon>
        <taxon>Streptophyta</taxon>
        <taxon>Embryophyta</taxon>
        <taxon>Tracheophyta</taxon>
        <taxon>Spermatophyta</taxon>
        <taxon>Magnoliopsida</taxon>
        <taxon>Liliopsida</taxon>
        <taxon>Poales</taxon>
        <taxon>Poaceae</taxon>
        <taxon>PACMAD clade</taxon>
        <taxon>Arundinoideae</taxon>
        <taxon>Arundineae</taxon>
        <taxon>Arundo</taxon>
    </lineage>
</organism>
<proteinExistence type="predicted"/>
<sequence>MNHVFISSEVWVFIPCLISTPN</sequence>
<reference evidence="1" key="1">
    <citation type="submission" date="2014-09" db="EMBL/GenBank/DDBJ databases">
        <authorList>
            <person name="Magalhaes I.L.F."/>
            <person name="Oliveira U."/>
            <person name="Santos F.R."/>
            <person name="Vidigal T.H.D.A."/>
            <person name="Brescovit A.D."/>
            <person name="Santos A.J."/>
        </authorList>
    </citation>
    <scope>NUCLEOTIDE SEQUENCE</scope>
    <source>
        <tissue evidence="1">Shoot tissue taken approximately 20 cm above the soil surface</tissue>
    </source>
</reference>
<dbReference type="AlphaFoldDB" id="A0A0A8Z1K5"/>
<evidence type="ECO:0000313" key="1">
    <source>
        <dbReference type="EMBL" id="JAD31563.1"/>
    </source>
</evidence>
<accession>A0A0A8Z1K5</accession>
<name>A0A0A8Z1K5_ARUDO</name>
<reference evidence="1" key="2">
    <citation type="journal article" date="2015" name="Data Brief">
        <title>Shoot transcriptome of the giant reed, Arundo donax.</title>
        <authorList>
            <person name="Barrero R.A."/>
            <person name="Guerrero F.D."/>
            <person name="Moolhuijzen P."/>
            <person name="Goolsby J.A."/>
            <person name="Tidwell J."/>
            <person name="Bellgard S.E."/>
            <person name="Bellgard M.I."/>
        </authorList>
    </citation>
    <scope>NUCLEOTIDE SEQUENCE</scope>
    <source>
        <tissue evidence="1">Shoot tissue taken approximately 20 cm above the soil surface</tissue>
    </source>
</reference>
<protein>
    <submittedName>
        <fullName evidence="1">Uncharacterized protein</fullName>
    </submittedName>
</protein>